<dbReference type="SUPFAM" id="SSF47413">
    <property type="entry name" value="lambda repressor-like DNA-binding domains"/>
    <property type="match status" value="1"/>
</dbReference>
<protein>
    <submittedName>
        <fullName evidence="1">Uncharacterized protein</fullName>
    </submittedName>
</protein>
<dbReference type="InterPro" id="IPR010982">
    <property type="entry name" value="Lambda_DNA-bd_dom_sf"/>
</dbReference>
<dbReference type="AlphaFoldDB" id="A0A919PSH8"/>
<evidence type="ECO:0000313" key="1">
    <source>
        <dbReference type="EMBL" id="GIG47618.1"/>
    </source>
</evidence>
<proteinExistence type="predicted"/>
<sequence>MSDTPLERLCEHRGVVVPPAGRLLDLAPVLEIRAVDLLAIAGGEIPAEFMPTVPDLDRPIESLIRYGLRTSEAAAARDFARSLPRTSIRGGPTGLPTLETVTFGAVFRRLLKVRNLSHEGMACATGSSISTVAMAMGNGRLPSPERLELLAAILCIRPDDLEAMAARPAEGPPPSASARKTVPWLWTIGELILAVAPLEVEQFNAVVAFAAEQVSKRREPHWSTP</sequence>
<dbReference type="CDD" id="cd00093">
    <property type="entry name" value="HTH_XRE"/>
    <property type="match status" value="1"/>
</dbReference>
<dbReference type="InterPro" id="IPR001387">
    <property type="entry name" value="Cro/C1-type_HTH"/>
</dbReference>
<dbReference type="Proteomes" id="UP000660611">
    <property type="component" value="Unassembled WGS sequence"/>
</dbReference>
<reference evidence="1" key="1">
    <citation type="submission" date="2021-01" db="EMBL/GenBank/DDBJ databases">
        <title>Whole genome shotgun sequence of Dactylosporangium siamense NBRC 106093.</title>
        <authorList>
            <person name="Komaki H."/>
            <person name="Tamura T."/>
        </authorList>
    </citation>
    <scope>NUCLEOTIDE SEQUENCE</scope>
    <source>
        <strain evidence="1">NBRC 106093</strain>
    </source>
</reference>
<accession>A0A919PSH8</accession>
<name>A0A919PSH8_9ACTN</name>
<dbReference type="EMBL" id="BONQ01000084">
    <property type="protein sequence ID" value="GIG47618.1"/>
    <property type="molecule type" value="Genomic_DNA"/>
</dbReference>
<evidence type="ECO:0000313" key="2">
    <source>
        <dbReference type="Proteomes" id="UP000660611"/>
    </source>
</evidence>
<gene>
    <name evidence="1" type="ORF">Dsi01nite_056590</name>
</gene>
<dbReference type="GO" id="GO:0003677">
    <property type="term" value="F:DNA binding"/>
    <property type="evidence" value="ECO:0007669"/>
    <property type="project" value="InterPro"/>
</dbReference>
<organism evidence="1 2">
    <name type="scientific">Dactylosporangium siamense</name>
    <dbReference type="NCBI Taxonomy" id="685454"/>
    <lineage>
        <taxon>Bacteria</taxon>
        <taxon>Bacillati</taxon>
        <taxon>Actinomycetota</taxon>
        <taxon>Actinomycetes</taxon>
        <taxon>Micromonosporales</taxon>
        <taxon>Micromonosporaceae</taxon>
        <taxon>Dactylosporangium</taxon>
    </lineage>
</organism>
<keyword evidence="2" id="KW-1185">Reference proteome</keyword>
<comment type="caution">
    <text evidence="1">The sequence shown here is derived from an EMBL/GenBank/DDBJ whole genome shotgun (WGS) entry which is preliminary data.</text>
</comment>